<keyword evidence="6" id="KW-1185">Reference proteome</keyword>
<dbReference type="InterPro" id="IPR010982">
    <property type="entry name" value="Lambda_DNA-bd_dom_sf"/>
</dbReference>
<evidence type="ECO:0000256" key="3">
    <source>
        <dbReference type="ARBA" id="ARBA00023163"/>
    </source>
</evidence>
<dbReference type="CDD" id="cd01392">
    <property type="entry name" value="HTH_LacI"/>
    <property type="match status" value="1"/>
</dbReference>
<dbReference type="SUPFAM" id="SSF47413">
    <property type="entry name" value="lambda repressor-like DNA-binding domains"/>
    <property type="match status" value="1"/>
</dbReference>
<dbReference type="Gene3D" id="1.10.260.40">
    <property type="entry name" value="lambda repressor-like DNA-binding domains"/>
    <property type="match status" value="1"/>
</dbReference>
<gene>
    <name evidence="5" type="ORF">ACFQWG_00775</name>
</gene>
<keyword evidence="2 5" id="KW-0238">DNA-binding</keyword>
<dbReference type="GO" id="GO:0003677">
    <property type="term" value="F:DNA binding"/>
    <property type="evidence" value="ECO:0007669"/>
    <property type="project" value="UniProtKB-KW"/>
</dbReference>
<protein>
    <submittedName>
        <fullName evidence="5">LacI family DNA-binding transcriptional regulator</fullName>
    </submittedName>
</protein>
<dbReference type="SUPFAM" id="SSF53822">
    <property type="entry name" value="Periplasmic binding protein-like I"/>
    <property type="match status" value="1"/>
</dbReference>
<name>A0ABW2SIT3_9ACTO</name>
<evidence type="ECO:0000259" key="4">
    <source>
        <dbReference type="PROSITE" id="PS50932"/>
    </source>
</evidence>
<reference evidence="6" key="1">
    <citation type="journal article" date="2019" name="Int. J. Syst. Evol. Microbiol.">
        <title>The Global Catalogue of Microorganisms (GCM) 10K type strain sequencing project: providing services to taxonomists for standard genome sequencing and annotation.</title>
        <authorList>
            <consortium name="The Broad Institute Genomics Platform"/>
            <consortium name="The Broad Institute Genome Sequencing Center for Infectious Disease"/>
            <person name="Wu L."/>
            <person name="Ma J."/>
        </authorList>
    </citation>
    <scope>NUCLEOTIDE SEQUENCE [LARGE SCALE GENOMIC DNA]</scope>
    <source>
        <strain evidence="6">CCUG 56698</strain>
    </source>
</reference>
<dbReference type="Proteomes" id="UP001596527">
    <property type="component" value="Unassembled WGS sequence"/>
</dbReference>
<evidence type="ECO:0000313" key="5">
    <source>
        <dbReference type="EMBL" id="MFC7579765.1"/>
    </source>
</evidence>
<dbReference type="PROSITE" id="PS50932">
    <property type="entry name" value="HTH_LACI_2"/>
    <property type="match status" value="1"/>
</dbReference>
<dbReference type="PROSITE" id="PS00356">
    <property type="entry name" value="HTH_LACI_1"/>
    <property type="match status" value="1"/>
</dbReference>
<dbReference type="InterPro" id="IPR000843">
    <property type="entry name" value="HTH_LacI"/>
</dbReference>
<evidence type="ECO:0000256" key="1">
    <source>
        <dbReference type="ARBA" id="ARBA00023015"/>
    </source>
</evidence>
<accession>A0ABW2SIT3</accession>
<dbReference type="RefSeq" id="WP_380971249.1">
    <property type="nucleotide sequence ID" value="NZ_JBHTEF010000001.1"/>
</dbReference>
<dbReference type="CDD" id="cd01574">
    <property type="entry name" value="PBP1_LacI"/>
    <property type="match status" value="1"/>
</dbReference>
<comment type="caution">
    <text evidence="5">The sequence shown here is derived from an EMBL/GenBank/DDBJ whole genome shotgun (WGS) entry which is preliminary data.</text>
</comment>
<evidence type="ECO:0000256" key="2">
    <source>
        <dbReference type="ARBA" id="ARBA00023125"/>
    </source>
</evidence>
<dbReference type="InterPro" id="IPR028082">
    <property type="entry name" value="Peripla_BP_I"/>
</dbReference>
<organism evidence="5 6">
    <name type="scientific">Schaalia naturae</name>
    <dbReference type="NCBI Taxonomy" id="635203"/>
    <lineage>
        <taxon>Bacteria</taxon>
        <taxon>Bacillati</taxon>
        <taxon>Actinomycetota</taxon>
        <taxon>Actinomycetes</taxon>
        <taxon>Actinomycetales</taxon>
        <taxon>Actinomycetaceae</taxon>
        <taxon>Schaalia</taxon>
    </lineage>
</organism>
<dbReference type="EMBL" id="JBHTEF010000001">
    <property type="protein sequence ID" value="MFC7579765.1"/>
    <property type="molecule type" value="Genomic_DNA"/>
</dbReference>
<dbReference type="Pfam" id="PF00356">
    <property type="entry name" value="LacI"/>
    <property type="match status" value="1"/>
</dbReference>
<dbReference type="Gene3D" id="3.40.50.2300">
    <property type="match status" value="2"/>
</dbReference>
<dbReference type="Pfam" id="PF13377">
    <property type="entry name" value="Peripla_BP_3"/>
    <property type="match status" value="1"/>
</dbReference>
<keyword evidence="3" id="KW-0804">Transcription</keyword>
<feature type="domain" description="HTH lacI-type" evidence="4">
    <location>
        <begin position="11"/>
        <end position="65"/>
    </location>
</feature>
<sequence>MGVGSRGGRPPSMIDVAARAGVSHQTVSRVINGFGKVAPDTRERVLQAIGELGYHRNSMARALVTGRTEILGLVTTTSVAYGPSSMLLAVELAARRAGYFTGVAPVSGISGNTVTAAVDHFLRLGAEGLVVFAPTEDIARDLSALDVPVPVVAVTARRTTPLAGGVTPVSVDQHGGARAAVEHLIDLGHRDIAHVPGPADWFEAQAREAAWRESLSEVSLPARESSVRGWDAQTGYDAGAEMAREGAPTAVFAANDDIALGLIHAFHDVGLRVPEDVSVVGFDDAPGTAFYLPRLTTVRQDFSALGDQVVQTMVRAIRGDSRVEPVTVPAELVVRASTAPPRLRDVGARGPHRPRRP</sequence>
<dbReference type="InterPro" id="IPR046335">
    <property type="entry name" value="LacI/GalR-like_sensor"/>
</dbReference>
<dbReference type="PANTHER" id="PTHR30146:SF153">
    <property type="entry name" value="LACTOSE OPERON REPRESSOR"/>
    <property type="match status" value="1"/>
</dbReference>
<keyword evidence="1" id="KW-0805">Transcription regulation</keyword>
<dbReference type="PANTHER" id="PTHR30146">
    <property type="entry name" value="LACI-RELATED TRANSCRIPTIONAL REPRESSOR"/>
    <property type="match status" value="1"/>
</dbReference>
<proteinExistence type="predicted"/>
<evidence type="ECO:0000313" key="6">
    <source>
        <dbReference type="Proteomes" id="UP001596527"/>
    </source>
</evidence>
<dbReference type="SMART" id="SM00354">
    <property type="entry name" value="HTH_LACI"/>
    <property type="match status" value="1"/>
</dbReference>